<dbReference type="PANTHER" id="PTHR23011:SF12">
    <property type="entry name" value="CYCLIC NUCLEOTIDE-BINDING DOMAIN-CONTAINING PROTEIN"/>
    <property type="match status" value="1"/>
</dbReference>
<dbReference type="AlphaFoldDB" id="A0A8B8DJP9"/>
<reference evidence="4" key="1">
    <citation type="submission" date="2025-08" db="UniProtKB">
        <authorList>
            <consortium name="RefSeq"/>
        </authorList>
    </citation>
    <scope>IDENTIFICATION</scope>
    <source>
        <tissue evidence="4">Whole sample</tissue>
    </source>
</reference>
<keyword evidence="3" id="KW-1185">Reference proteome</keyword>
<feature type="compositionally biased region" description="Acidic residues" evidence="1">
    <location>
        <begin position="118"/>
        <end position="128"/>
    </location>
</feature>
<feature type="compositionally biased region" description="Basic and acidic residues" evidence="1">
    <location>
        <begin position="108"/>
        <end position="117"/>
    </location>
</feature>
<dbReference type="InterPro" id="IPR014710">
    <property type="entry name" value="RmlC-like_jellyroll"/>
</dbReference>
<dbReference type="PROSITE" id="PS50042">
    <property type="entry name" value="CNMP_BINDING_3"/>
    <property type="match status" value="1"/>
</dbReference>
<evidence type="ECO:0000259" key="2">
    <source>
        <dbReference type="PROSITE" id="PS50042"/>
    </source>
</evidence>
<gene>
    <name evidence="4" type="primary">LOC111126693</name>
</gene>
<feature type="compositionally biased region" description="Polar residues" evidence="1">
    <location>
        <begin position="93"/>
        <end position="105"/>
    </location>
</feature>
<dbReference type="KEGG" id="cvn:111126693"/>
<evidence type="ECO:0000256" key="1">
    <source>
        <dbReference type="SAM" id="MobiDB-lite"/>
    </source>
</evidence>
<dbReference type="Gene3D" id="2.60.120.10">
    <property type="entry name" value="Jelly Rolls"/>
    <property type="match status" value="1"/>
</dbReference>
<protein>
    <submittedName>
        <fullName evidence="4">Uncharacterized protein LOC111126693 isoform X1</fullName>
    </submittedName>
</protein>
<dbReference type="Proteomes" id="UP000694844">
    <property type="component" value="Chromosome 3"/>
</dbReference>
<feature type="region of interest" description="Disordered" evidence="1">
    <location>
        <begin position="599"/>
        <end position="629"/>
    </location>
</feature>
<dbReference type="InterPro" id="IPR018490">
    <property type="entry name" value="cNMP-bd_dom_sf"/>
</dbReference>
<organism evidence="3 4">
    <name type="scientific">Crassostrea virginica</name>
    <name type="common">Eastern oyster</name>
    <dbReference type="NCBI Taxonomy" id="6565"/>
    <lineage>
        <taxon>Eukaryota</taxon>
        <taxon>Metazoa</taxon>
        <taxon>Spiralia</taxon>
        <taxon>Lophotrochozoa</taxon>
        <taxon>Mollusca</taxon>
        <taxon>Bivalvia</taxon>
        <taxon>Autobranchia</taxon>
        <taxon>Pteriomorphia</taxon>
        <taxon>Ostreida</taxon>
        <taxon>Ostreoidea</taxon>
        <taxon>Ostreidae</taxon>
        <taxon>Crassostrea</taxon>
    </lineage>
</organism>
<feature type="domain" description="Cyclic nucleotide-binding" evidence="2">
    <location>
        <begin position="338"/>
        <end position="432"/>
    </location>
</feature>
<dbReference type="CDD" id="cd00038">
    <property type="entry name" value="CAP_ED"/>
    <property type="match status" value="1"/>
</dbReference>
<feature type="compositionally biased region" description="Basic and acidic residues" evidence="1">
    <location>
        <begin position="606"/>
        <end position="629"/>
    </location>
</feature>
<evidence type="ECO:0000313" key="3">
    <source>
        <dbReference type="Proteomes" id="UP000694844"/>
    </source>
</evidence>
<dbReference type="RefSeq" id="XP_022327216.1">
    <property type="nucleotide sequence ID" value="XM_022471508.1"/>
</dbReference>
<dbReference type="GeneID" id="111126693"/>
<dbReference type="SUPFAM" id="SSF51206">
    <property type="entry name" value="cAMP-binding domain-like"/>
    <property type="match status" value="1"/>
</dbReference>
<dbReference type="OrthoDB" id="166212at2759"/>
<feature type="region of interest" description="Disordered" evidence="1">
    <location>
        <begin position="93"/>
        <end position="128"/>
    </location>
</feature>
<feature type="compositionally biased region" description="Polar residues" evidence="1">
    <location>
        <begin position="694"/>
        <end position="706"/>
    </location>
</feature>
<evidence type="ECO:0000313" key="4">
    <source>
        <dbReference type="RefSeq" id="XP_022327216.1"/>
    </source>
</evidence>
<accession>A0A8B8DJP9</accession>
<dbReference type="PANTHER" id="PTHR23011">
    <property type="entry name" value="CYCLIC NUCLEOTIDE-BINDING DOMAIN CONTAINING PROTEIN"/>
    <property type="match status" value="1"/>
</dbReference>
<sequence length="900" mass="102839">MNVGKTRRAYHSNLNLPKAFTQYDIMQSGFGKSVSMEGLNRNHTTLDSGRRKKKFFKKIPKAESKEALPLCLPRLEPEVDLDLDVEARDVSATTRLASQMDSNPRGTAEPDVRTEHESDSDESDYLNNYEDDTETAHRKLDQIGKFEMEHNWLLHEGFEREKETFINKSRKINIPIPDENPVTTVNSRLDEVHSMVKPKADIGILIQNMSSEQQEKIKNIAETDIADIRKRFRKSWKNDDKLRHALLMVKIMNRAYLPRRKYFKEEKPVAGIALRRLKAQDQANQVEVPLRSSLAFEMELALSTHPAYRTEEDLAKVIWVLRATKAFNHLFPVEKEKDLAKVVAYEKYDPNRIIAYQGRKPERFYYVLTGKVRKVREYGLTTGKVTRTEGLINKGTSTDLEELEEQWLREHHLVTQGNVEVLILHRSDLMRLQNKLEGPPIDYLRTLQLFFEFPVEVFLTNTDAIELKYYGQDIVISDDTNRTPWIHVVKSGRVRVVRMQSVVDVQNESKFAYQKTEELGFGRSFSHADAMLGSLFSQRKAKAERGPDQVSFPEMPDFLRSPLGHTLGIDLKSLSKFSARSTQFSEGIGLLSNLTKRHKVTAPGDNKPDDKGETPKDKDLKEIKPEVKDTKIETIQPLSEGPTKAKNIKRKAKLIKTPIIAEPKTDDPKSGRGSRADIAPEHYVIEEETPREMASTSDRSSSNGTVSFPPINALPSARSCGEKSSTSEFRPHGTFLTREKTEADTAVSAKIRRQKRKENMPCLPKLRPAKLQLDILTAGDIFLQQLDSTNNGKKGLDAVARKFSSMYRDPFGEGLEHLDPPIASEPKGVSLISDGAEIIRISKRFFLQHAQNNTMLRVETMQRDYMSVEEASKILYTNETWNQYKDILMKRKVDALIRRD</sequence>
<feature type="region of interest" description="Disordered" evidence="1">
    <location>
        <begin position="687"/>
        <end position="732"/>
    </location>
</feature>
<dbReference type="InterPro" id="IPR000595">
    <property type="entry name" value="cNMP-bd_dom"/>
</dbReference>
<proteinExistence type="predicted"/>
<name>A0A8B8DJP9_CRAVI</name>